<evidence type="ECO:0000313" key="1">
    <source>
        <dbReference type="EMBL" id="MED6259316.1"/>
    </source>
</evidence>
<proteinExistence type="predicted"/>
<evidence type="ECO:0000313" key="2">
    <source>
        <dbReference type="Proteomes" id="UP001345963"/>
    </source>
</evidence>
<comment type="caution">
    <text evidence="1">The sequence shown here is derived from an EMBL/GenBank/DDBJ whole genome shotgun (WGS) entry which is preliminary data.</text>
</comment>
<dbReference type="EMBL" id="JAHUTI010083100">
    <property type="protein sequence ID" value="MED6259316.1"/>
    <property type="molecule type" value="Genomic_DNA"/>
</dbReference>
<name>A0ABU7C9B7_9TELE</name>
<keyword evidence="2" id="KW-1185">Reference proteome</keyword>
<dbReference type="Proteomes" id="UP001345963">
    <property type="component" value="Unassembled WGS sequence"/>
</dbReference>
<accession>A0ABU7C9B7</accession>
<sequence length="52" mass="5883">MFICVRRFPAGLKSSTRCRWCQLLETGAVPLLLSVCKDLTLSILTAARQQWT</sequence>
<reference evidence="1 2" key="1">
    <citation type="submission" date="2021-07" db="EMBL/GenBank/DDBJ databases">
        <authorList>
            <person name="Palmer J.M."/>
        </authorList>
    </citation>
    <scope>NUCLEOTIDE SEQUENCE [LARGE SCALE GENOMIC DNA]</scope>
    <source>
        <strain evidence="1 2">AT_MEX2019</strain>
        <tissue evidence="1">Muscle</tissue>
    </source>
</reference>
<organism evidence="1 2">
    <name type="scientific">Ataeniobius toweri</name>
    <dbReference type="NCBI Taxonomy" id="208326"/>
    <lineage>
        <taxon>Eukaryota</taxon>
        <taxon>Metazoa</taxon>
        <taxon>Chordata</taxon>
        <taxon>Craniata</taxon>
        <taxon>Vertebrata</taxon>
        <taxon>Euteleostomi</taxon>
        <taxon>Actinopterygii</taxon>
        <taxon>Neopterygii</taxon>
        <taxon>Teleostei</taxon>
        <taxon>Neoteleostei</taxon>
        <taxon>Acanthomorphata</taxon>
        <taxon>Ovalentaria</taxon>
        <taxon>Atherinomorphae</taxon>
        <taxon>Cyprinodontiformes</taxon>
        <taxon>Goodeidae</taxon>
        <taxon>Ataeniobius</taxon>
    </lineage>
</organism>
<gene>
    <name evidence="1" type="ORF">ATANTOWER_020770</name>
</gene>
<feature type="non-terminal residue" evidence="1">
    <location>
        <position position="52"/>
    </location>
</feature>
<protein>
    <submittedName>
        <fullName evidence="1">Uncharacterized protein</fullName>
    </submittedName>
</protein>